<dbReference type="EMBL" id="CTRI01000003">
    <property type="protein sequence ID" value="CQR27646.1"/>
    <property type="molecule type" value="Genomic_DNA"/>
</dbReference>
<keyword evidence="1" id="KW-1133">Transmembrane helix</keyword>
<dbReference type="AlphaFoldDB" id="D6CR27"/>
<name>D6CR27_THIA3</name>
<organism evidence="2 4">
    <name type="scientific">Thiomonas arsenitoxydans (strain DSM 22701 / CIP 110005 / 3As)</name>
    <dbReference type="NCBI Taxonomy" id="426114"/>
    <lineage>
        <taxon>Bacteria</taxon>
        <taxon>Pseudomonadati</taxon>
        <taxon>Pseudomonadota</taxon>
        <taxon>Betaproteobacteria</taxon>
        <taxon>Burkholderiales</taxon>
        <taxon>Thiomonas</taxon>
    </lineage>
</organism>
<keyword evidence="5" id="KW-1185">Reference proteome</keyword>
<feature type="transmembrane region" description="Helical" evidence="1">
    <location>
        <begin position="44"/>
        <end position="65"/>
    </location>
</feature>
<reference key="1">
    <citation type="submission" date="2009-07" db="EMBL/GenBank/DDBJ databases">
        <authorList>
            <person name="Genoscope - CEA"/>
        </authorList>
    </citation>
    <scope>NUCLEOTIDE SEQUENCE</scope>
    <source>
        <strain>3As</strain>
    </source>
</reference>
<dbReference type="HOGENOM" id="CLU_2756548_0_0_4"/>
<evidence type="ECO:0000256" key="1">
    <source>
        <dbReference type="SAM" id="Phobius"/>
    </source>
</evidence>
<dbReference type="RefSeq" id="WP_013104452.1">
    <property type="nucleotide sequence ID" value="NC_014145.1"/>
</dbReference>
<keyword evidence="1" id="KW-0472">Membrane</keyword>
<proteinExistence type="predicted"/>
<reference evidence="2" key="3">
    <citation type="submission" date="2010-07" db="EMBL/GenBank/DDBJ databases">
        <authorList>
            <person name="Genoscope - CEA"/>
        </authorList>
    </citation>
    <scope>NUCLEOTIDE SEQUENCE</scope>
    <source>
        <strain evidence="2">3As</strain>
    </source>
</reference>
<dbReference type="EMBL" id="FP475956">
    <property type="protein sequence ID" value="CAZ87068.1"/>
    <property type="molecule type" value="Genomic_DNA"/>
</dbReference>
<dbReference type="OrthoDB" id="9157273at2"/>
<protein>
    <recommendedName>
        <fullName evidence="6">Transmembrane protein</fullName>
    </recommendedName>
</protein>
<dbReference type="Proteomes" id="UP000078599">
    <property type="component" value="Unassembled WGS sequence"/>
</dbReference>
<sequence>MDTPPQKVGFLRGTLRALGAVATAMVGLRRAEDREKDFATLKPVHVAVAGVIIAVIIITALIILVNRIAG</sequence>
<reference evidence="4" key="2">
    <citation type="journal article" date="2010" name="PLoS Genet.">
        <title>Structure, function, and evolution of the Thiomonas spp. genome.</title>
        <authorList>
            <person name="Arsene-Ploetze F."/>
            <person name="Koechler S."/>
            <person name="Marchal M."/>
            <person name="Coppee J.Y."/>
            <person name="Chandler M."/>
            <person name="Bonnefoy V."/>
            <person name="Brochier-Armanet C."/>
            <person name="Barakat M."/>
            <person name="Barbe V."/>
            <person name="Battaglia-Brunet F."/>
            <person name="Bruneel O."/>
            <person name="Bryan C.G."/>
            <person name="Cleiss-Arnold J."/>
            <person name="Cruveiller S."/>
            <person name="Erhardt M."/>
            <person name="Heinrich-Salmeron A."/>
            <person name="Hommais F."/>
            <person name="Joulian C."/>
            <person name="Krin E."/>
            <person name="Lieutaud A."/>
            <person name="Lievremont D."/>
            <person name="Michel C."/>
            <person name="Muller D."/>
            <person name="Ortet P."/>
            <person name="Proux C."/>
            <person name="Siguier P."/>
            <person name="Roche D."/>
            <person name="Rouy Z."/>
            <person name="Salvignol G."/>
            <person name="Slyemi D."/>
            <person name="Talla E."/>
            <person name="Weiss S."/>
            <person name="Weissenbach J."/>
            <person name="Medigue C."/>
            <person name="Bertin P.N."/>
        </authorList>
    </citation>
    <scope>NUCLEOTIDE SEQUENCE [LARGE SCALE GENOMIC DNA]</scope>
    <source>
        <strain evidence="4">DSM 22701 / CIP 110005 / 3As</strain>
    </source>
</reference>
<evidence type="ECO:0000313" key="4">
    <source>
        <dbReference type="Proteomes" id="UP000002372"/>
    </source>
</evidence>
<dbReference type="Proteomes" id="UP000002372">
    <property type="component" value="Chromosome"/>
</dbReference>
<dbReference type="InterPro" id="IPR021344">
    <property type="entry name" value="DUF2970"/>
</dbReference>
<dbReference type="KEGG" id="thi:THI_0318"/>
<accession>D6CR27</accession>
<gene>
    <name evidence="2" type="ordered locus">THI_0318</name>
    <name evidence="3" type="ORF">THICB1_110134</name>
</gene>
<dbReference type="Pfam" id="PF11174">
    <property type="entry name" value="DUF2970"/>
    <property type="match status" value="1"/>
</dbReference>
<evidence type="ECO:0008006" key="6">
    <source>
        <dbReference type="Google" id="ProtNLM"/>
    </source>
</evidence>
<evidence type="ECO:0000313" key="2">
    <source>
        <dbReference type="EMBL" id="CAZ87068.1"/>
    </source>
</evidence>
<reference evidence="3 5" key="4">
    <citation type="submission" date="2015-03" db="EMBL/GenBank/DDBJ databases">
        <authorList>
            <person name="Regsiter A."/>
            <person name="william w."/>
        </authorList>
    </citation>
    <scope>NUCLEOTIDE SEQUENCE [LARGE SCALE GENOMIC DNA]</scope>
    <source>
        <strain evidence="3 5">CB1</strain>
    </source>
</reference>
<evidence type="ECO:0000313" key="3">
    <source>
        <dbReference type="EMBL" id="CQR27646.1"/>
    </source>
</evidence>
<keyword evidence="1" id="KW-0812">Transmembrane</keyword>
<evidence type="ECO:0000313" key="5">
    <source>
        <dbReference type="Proteomes" id="UP000078599"/>
    </source>
</evidence>